<dbReference type="RefSeq" id="WP_142943390.1">
    <property type="nucleotide sequence ID" value="NZ_VIKR01000005.1"/>
</dbReference>
<keyword evidence="1" id="KW-0812">Transmembrane</keyword>
<protein>
    <submittedName>
        <fullName evidence="3">Uncharacterized protein</fullName>
    </submittedName>
</protein>
<sequence>MIYIVLAIALIGLLIFSVTNVLQQQISTTEHPGYVRALIFGSFVVILGFFIVTFFEETEEALIPNGFTEIDSHLYVKDFDGYQVTINYDPHGKSKHSLNRADRVVMSIQSNLNRDHIAKLFCSEAEFEDFLVSDREWFPTKHKKLANGYYVGECYPPELVTEIEKLEPATHGFEPRYARYLFIPTIDKDSNYLLLKLTDENIQAINDQIENFLNFYRIYMPN</sequence>
<dbReference type="OrthoDB" id="3176605at2"/>
<evidence type="ECO:0000313" key="4">
    <source>
        <dbReference type="Proteomes" id="UP000317839"/>
    </source>
</evidence>
<dbReference type="EMBL" id="VIKR01000005">
    <property type="protein sequence ID" value="TQV72063.1"/>
    <property type="molecule type" value="Genomic_DNA"/>
</dbReference>
<keyword evidence="1" id="KW-1133">Transmembrane helix</keyword>
<proteinExistence type="predicted"/>
<keyword evidence="1" id="KW-0472">Membrane</keyword>
<organism evidence="3 4">
    <name type="scientific">Aliikangiella marina</name>
    <dbReference type="NCBI Taxonomy" id="1712262"/>
    <lineage>
        <taxon>Bacteria</taxon>
        <taxon>Pseudomonadati</taxon>
        <taxon>Pseudomonadota</taxon>
        <taxon>Gammaproteobacteria</taxon>
        <taxon>Oceanospirillales</taxon>
        <taxon>Pleioneaceae</taxon>
        <taxon>Aliikangiella</taxon>
    </lineage>
</organism>
<feature type="transmembrane region" description="Helical" evidence="1">
    <location>
        <begin position="33"/>
        <end position="55"/>
    </location>
</feature>
<dbReference type="AlphaFoldDB" id="A0A545T4A6"/>
<name>A0A545T4A6_9GAMM</name>
<evidence type="ECO:0000256" key="1">
    <source>
        <dbReference type="SAM" id="Phobius"/>
    </source>
</evidence>
<dbReference type="Proteomes" id="UP000317839">
    <property type="component" value="Unassembled WGS sequence"/>
</dbReference>
<comment type="caution">
    <text evidence="3">The sequence shown here is derived from an EMBL/GenBank/DDBJ whole genome shotgun (WGS) entry which is preliminary data.</text>
</comment>
<gene>
    <name evidence="2" type="ORF">FLL45_17455</name>
    <name evidence="3" type="ORF">FLL45_17735</name>
</gene>
<evidence type="ECO:0000313" key="3">
    <source>
        <dbReference type="EMBL" id="TQV72063.1"/>
    </source>
</evidence>
<dbReference type="EMBL" id="VIKR01000005">
    <property type="protein sequence ID" value="TQV72010.1"/>
    <property type="molecule type" value="Genomic_DNA"/>
</dbReference>
<accession>A0A545T4A6</accession>
<evidence type="ECO:0000313" key="2">
    <source>
        <dbReference type="EMBL" id="TQV72010.1"/>
    </source>
</evidence>
<reference evidence="3 4" key="1">
    <citation type="submission" date="2019-06" db="EMBL/GenBank/DDBJ databases">
        <title>Draft genome of Aliikangiella marina GYP-15.</title>
        <authorList>
            <person name="Wang G."/>
        </authorList>
    </citation>
    <scope>NUCLEOTIDE SEQUENCE [LARGE SCALE GENOMIC DNA]</scope>
    <source>
        <strain evidence="3 4">GYP-15</strain>
    </source>
</reference>
<keyword evidence="4" id="KW-1185">Reference proteome</keyword>